<keyword evidence="1" id="KW-0547">Nucleotide-binding</keyword>
<dbReference type="InterPro" id="IPR005654">
    <property type="entry name" value="ATPase_AFG1-like"/>
</dbReference>
<dbReference type="Proteomes" id="UP000677537">
    <property type="component" value="Unassembled WGS sequence"/>
</dbReference>
<sequence length="401" mass="44471">MDGTTPTPALASATVQTVRADVSQGPLPLYRARVAAGALRADPAQERAAEVLQDLWRRLRGYDPKPEAPKEEPGGLLSRFFRRKPVDEQPDGPPLGLYLVGEVGRGKSMLMDLFFETADVRRKRREHFHAFMQSAHRRIHAWRQANGTHDDPIPPLADAIVADAALLCFDEFQVHDITDAMILGRLFEALFARGVVVVATSNTAPADLFKGKPGRDAFLPFIAMIQKRLEVLHLASLQDYRRDRIRGLPTWHSPVDGRANRALDAAFLELSGVAHGEPCSIAVLGRQVQVPQAHRGVARADFEALCGVFLGAADYLAIATHFHTLVLDGVPRLGPENFDRARRFVTLIDTLYEHRCKLVASAEAEPDQLYERGEGAAIFQRTASRLMEMQSQEYLALPHLT</sequence>
<dbReference type="GO" id="GO:0016887">
    <property type="term" value="F:ATP hydrolysis activity"/>
    <property type="evidence" value="ECO:0007669"/>
    <property type="project" value="InterPro"/>
</dbReference>
<dbReference type="RefSeq" id="WP_209370993.1">
    <property type="nucleotide sequence ID" value="NZ_JAGIZA010000002.1"/>
</dbReference>
<dbReference type="PANTHER" id="PTHR12169">
    <property type="entry name" value="ATPASE N2B"/>
    <property type="match status" value="1"/>
</dbReference>
<dbReference type="EMBL" id="JAGIZA010000002">
    <property type="protein sequence ID" value="MBP0491970.1"/>
    <property type="molecule type" value="Genomic_DNA"/>
</dbReference>
<evidence type="ECO:0000313" key="4">
    <source>
        <dbReference type="Proteomes" id="UP000677537"/>
    </source>
</evidence>
<dbReference type="Gene3D" id="3.40.50.300">
    <property type="entry name" value="P-loop containing nucleotide triphosphate hydrolases"/>
    <property type="match status" value="1"/>
</dbReference>
<name>A0A940MVY2_9PROT</name>
<gene>
    <name evidence="3" type="ORF">J5Y10_04170</name>
</gene>
<organism evidence="3 4">
    <name type="scientific">Roseomonas indoligenes</name>
    <dbReference type="NCBI Taxonomy" id="2820811"/>
    <lineage>
        <taxon>Bacteria</taxon>
        <taxon>Pseudomonadati</taxon>
        <taxon>Pseudomonadota</taxon>
        <taxon>Alphaproteobacteria</taxon>
        <taxon>Acetobacterales</taxon>
        <taxon>Roseomonadaceae</taxon>
        <taxon>Roseomonas</taxon>
    </lineage>
</organism>
<reference evidence="3" key="1">
    <citation type="submission" date="2021-03" db="EMBL/GenBank/DDBJ databases">
        <authorList>
            <person name="So Y."/>
        </authorList>
    </citation>
    <scope>NUCLEOTIDE SEQUENCE</scope>
    <source>
        <strain evidence="3">SG15</strain>
    </source>
</reference>
<dbReference type="NCBIfam" id="NF040713">
    <property type="entry name" value="ZapE"/>
    <property type="match status" value="1"/>
</dbReference>
<dbReference type="GO" id="GO:0005524">
    <property type="term" value="F:ATP binding"/>
    <property type="evidence" value="ECO:0007669"/>
    <property type="project" value="UniProtKB-KW"/>
</dbReference>
<keyword evidence="4" id="KW-1185">Reference proteome</keyword>
<dbReference type="InterPro" id="IPR027417">
    <property type="entry name" value="P-loop_NTPase"/>
</dbReference>
<evidence type="ECO:0000256" key="1">
    <source>
        <dbReference type="ARBA" id="ARBA00022741"/>
    </source>
</evidence>
<comment type="caution">
    <text evidence="3">The sequence shown here is derived from an EMBL/GenBank/DDBJ whole genome shotgun (WGS) entry which is preliminary data.</text>
</comment>
<accession>A0A940MVY2</accession>
<evidence type="ECO:0000256" key="2">
    <source>
        <dbReference type="ARBA" id="ARBA00022840"/>
    </source>
</evidence>
<dbReference type="Pfam" id="PF03969">
    <property type="entry name" value="AFG1_ATPase"/>
    <property type="match status" value="1"/>
</dbReference>
<dbReference type="GO" id="GO:0005737">
    <property type="term" value="C:cytoplasm"/>
    <property type="evidence" value="ECO:0007669"/>
    <property type="project" value="TreeGrafter"/>
</dbReference>
<keyword evidence="2" id="KW-0067">ATP-binding</keyword>
<dbReference type="SUPFAM" id="SSF52540">
    <property type="entry name" value="P-loop containing nucleoside triphosphate hydrolases"/>
    <property type="match status" value="1"/>
</dbReference>
<protein>
    <submittedName>
        <fullName evidence="3">AFG1 family ATPase</fullName>
    </submittedName>
</protein>
<proteinExistence type="predicted"/>
<dbReference type="PANTHER" id="PTHR12169:SF6">
    <property type="entry name" value="AFG1-LIKE ATPASE"/>
    <property type="match status" value="1"/>
</dbReference>
<evidence type="ECO:0000313" key="3">
    <source>
        <dbReference type="EMBL" id="MBP0491970.1"/>
    </source>
</evidence>
<dbReference type="AlphaFoldDB" id="A0A940MVY2"/>